<evidence type="ECO:0000256" key="6">
    <source>
        <dbReference type="ARBA" id="ARBA00022962"/>
    </source>
</evidence>
<organism evidence="11 12">
    <name type="scientific">Mucilaginibacter psychrotolerans</name>
    <dbReference type="NCBI Taxonomy" id="1524096"/>
    <lineage>
        <taxon>Bacteria</taxon>
        <taxon>Pseudomonadati</taxon>
        <taxon>Bacteroidota</taxon>
        <taxon>Sphingobacteriia</taxon>
        <taxon>Sphingobacteriales</taxon>
        <taxon>Sphingobacteriaceae</taxon>
        <taxon>Mucilaginibacter</taxon>
    </lineage>
</organism>
<comment type="similarity">
    <text evidence="2">Belongs to the asparagine synthetase family.</text>
</comment>
<dbReference type="PIRSF" id="PIRSF001589">
    <property type="entry name" value="Asn_synthetase_glu-h"/>
    <property type="match status" value="1"/>
</dbReference>
<dbReference type="Gene3D" id="3.60.20.10">
    <property type="entry name" value="Glutamine Phosphoribosylpyrophosphate, subunit 1, domain 1"/>
    <property type="match status" value="1"/>
</dbReference>
<accession>A0A4Y8SR80</accession>
<dbReference type="CDD" id="cd00712">
    <property type="entry name" value="AsnB"/>
    <property type="match status" value="1"/>
</dbReference>
<gene>
    <name evidence="11" type="primary">asnB</name>
    <name evidence="11" type="ORF">E2R66_01525</name>
</gene>
<dbReference type="GO" id="GO:0005524">
    <property type="term" value="F:ATP binding"/>
    <property type="evidence" value="ECO:0007669"/>
    <property type="project" value="UniProtKB-KW"/>
</dbReference>
<feature type="binding site" evidence="9">
    <location>
        <position position="103"/>
    </location>
    <ligand>
        <name>L-glutamine</name>
        <dbReference type="ChEBI" id="CHEBI:58359"/>
    </ligand>
</feature>
<evidence type="ECO:0000256" key="5">
    <source>
        <dbReference type="ARBA" id="ARBA00022840"/>
    </source>
</evidence>
<keyword evidence="8" id="KW-0061">Asparagine biosynthesis</keyword>
<comment type="caution">
    <text evidence="11">The sequence shown here is derived from an EMBL/GenBank/DDBJ whole genome shotgun (WGS) entry which is preliminary data.</text>
</comment>
<dbReference type="InterPro" id="IPR001962">
    <property type="entry name" value="Asn_synthase"/>
</dbReference>
<feature type="binding site" evidence="9">
    <location>
        <begin position="361"/>
        <end position="362"/>
    </location>
    <ligand>
        <name>ATP</name>
        <dbReference type="ChEBI" id="CHEBI:30616"/>
    </ligand>
</feature>
<protein>
    <recommendedName>
        <fullName evidence="3">asparagine synthase (glutamine-hydrolyzing)</fullName>
        <ecNumber evidence="3">6.3.5.4</ecNumber>
    </recommendedName>
</protein>
<comment type="catalytic activity">
    <reaction evidence="7">
        <text>L-aspartate + L-glutamine + ATP + H2O = L-asparagine + L-glutamate + AMP + diphosphate + H(+)</text>
        <dbReference type="Rhea" id="RHEA:12228"/>
        <dbReference type="ChEBI" id="CHEBI:15377"/>
        <dbReference type="ChEBI" id="CHEBI:15378"/>
        <dbReference type="ChEBI" id="CHEBI:29985"/>
        <dbReference type="ChEBI" id="CHEBI:29991"/>
        <dbReference type="ChEBI" id="CHEBI:30616"/>
        <dbReference type="ChEBI" id="CHEBI:33019"/>
        <dbReference type="ChEBI" id="CHEBI:58048"/>
        <dbReference type="ChEBI" id="CHEBI:58359"/>
        <dbReference type="ChEBI" id="CHEBI:456215"/>
        <dbReference type="EC" id="6.3.5.4"/>
    </reaction>
</comment>
<dbReference type="Pfam" id="PF13537">
    <property type="entry name" value="GATase_7"/>
    <property type="match status" value="1"/>
</dbReference>
<keyword evidence="4 9" id="KW-0547">Nucleotide-binding</keyword>
<dbReference type="OrthoDB" id="9763290at2"/>
<keyword evidence="6 8" id="KW-0315">Glutamine amidotransferase</keyword>
<comment type="pathway">
    <text evidence="1">Amino-acid biosynthesis; L-asparagine biosynthesis; L-asparagine from L-aspartate (L-Gln route): step 1/1.</text>
</comment>
<name>A0A4Y8SR80_9SPHI</name>
<evidence type="ECO:0000256" key="8">
    <source>
        <dbReference type="PIRSR" id="PIRSR001589-1"/>
    </source>
</evidence>
<dbReference type="PANTHER" id="PTHR43284:SF1">
    <property type="entry name" value="ASPARAGINE SYNTHETASE"/>
    <property type="match status" value="1"/>
</dbReference>
<keyword evidence="12" id="KW-1185">Reference proteome</keyword>
<dbReference type="InterPro" id="IPR033738">
    <property type="entry name" value="AsnB_N"/>
</dbReference>
<dbReference type="CDD" id="cd01991">
    <property type="entry name" value="Asn_synthase_B_C"/>
    <property type="match status" value="1"/>
</dbReference>
<dbReference type="SUPFAM" id="SSF56235">
    <property type="entry name" value="N-terminal nucleophile aminohydrolases (Ntn hydrolases)"/>
    <property type="match status" value="1"/>
</dbReference>
<dbReference type="GO" id="GO:0005829">
    <property type="term" value="C:cytosol"/>
    <property type="evidence" value="ECO:0007669"/>
    <property type="project" value="TreeGrafter"/>
</dbReference>
<keyword evidence="8" id="KW-0028">Amino-acid biosynthesis</keyword>
<dbReference type="RefSeq" id="WP_133229540.1">
    <property type="nucleotide sequence ID" value="NZ_SOZE01000001.1"/>
</dbReference>
<dbReference type="InterPro" id="IPR006426">
    <property type="entry name" value="Asn_synth_AEB"/>
</dbReference>
<keyword evidence="5 9" id="KW-0067">ATP-binding</keyword>
<evidence type="ECO:0000256" key="3">
    <source>
        <dbReference type="ARBA" id="ARBA00012737"/>
    </source>
</evidence>
<dbReference type="InterPro" id="IPR017932">
    <property type="entry name" value="GATase_2_dom"/>
</dbReference>
<dbReference type="Pfam" id="PF00733">
    <property type="entry name" value="Asn_synthase"/>
    <property type="match status" value="1"/>
</dbReference>
<evidence type="ECO:0000256" key="9">
    <source>
        <dbReference type="PIRSR" id="PIRSR001589-2"/>
    </source>
</evidence>
<feature type="active site" description="For GATase activity" evidence="8">
    <location>
        <position position="2"/>
    </location>
</feature>
<dbReference type="InterPro" id="IPR051786">
    <property type="entry name" value="ASN_synthetase/amidase"/>
</dbReference>
<dbReference type="NCBIfam" id="TIGR01536">
    <property type="entry name" value="asn_synth_AEB"/>
    <property type="match status" value="1"/>
</dbReference>
<dbReference type="AlphaFoldDB" id="A0A4Y8SR80"/>
<feature type="binding site" evidence="9">
    <location>
        <position position="289"/>
    </location>
    <ligand>
        <name>ATP</name>
        <dbReference type="ChEBI" id="CHEBI:30616"/>
    </ligand>
</feature>
<dbReference type="Gene3D" id="3.40.50.620">
    <property type="entry name" value="HUPs"/>
    <property type="match status" value="2"/>
</dbReference>
<dbReference type="EC" id="6.3.5.4" evidence="3"/>
<keyword evidence="11" id="KW-0436">Ligase</keyword>
<reference evidence="11 12" key="1">
    <citation type="journal article" date="2017" name="Int. J. Syst. Evol. Microbiol.">
        <title>Mucilaginibacterpsychrotolerans sp. nov., isolated from peatlands.</title>
        <authorList>
            <person name="Deng Y."/>
            <person name="Shen L."/>
            <person name="Xu B."/>
            <person name="Liu Y."/>
            <person name="Gu Z."/>
            <person name="Liu H."/>
            <person name="Zhou Y."/>
        </authorList>
    </citation>
    <scope>NUCLEOTIDE SEQUENCE [LARGE SCALE GENOMIC DNA]</scope>
    <source>
        <strain evidence="11 12">NH7-4</strain>
    </source>
</reference>
<proteinExistence type="inferred from homology"/>
<feature type="domain" description="Glutamine amidotransferase type-2" evidence="10">
    <location>
        <begin position="2"/>
        <end position="215"/>
    </location>
</feature>
<evidence type="ECO:0000256" key="4">
    <source>
        <dbReference type="ARBA" id="ARBA00022741"/>
    </source>
</evidence>
<dbReference type="InterPro" id="IPR029055">
    <property type="entry name" value="Ntn_hydrolases_N"/>
</dbReference>
<dbReference type="PROSITE" id="PS51278">
    <property type="entry name" value="GATASE_TYPE_2"/>
    <property type="match status" value="1"/>
</dbReference>
<sequence length="593" mass="67228">MCRIAGIVSTKGDNEHSKALVNIMCNAMQHGGPDDAGIFEDENANLVFGHRRLSIIDLSNNGHQPMADCAKKAWITFNGEIYNYLELKHQLKTLGAQFTSETDTEVIIQAYLYWGVAAFNKLRGMFAFALYDTAAEEVFLVRDSGGIKPLYYSTINGSLAFASELRAFKAAGIAPETDLRWPVWLLAYGHIPEPHTTLKEVSSLPKGHYLHKKKNGSYALHKFVSNKPSNYITDKHAAEEGIFQTLQNAVKRQLIADAPLGVFLSGGIDSAIIALLANSQKQQLKTVSIFFDEKSYDERLYQNTVVNHLNGENFKHLVKERDFEEYFPDILTAMDMPTTDGINSWFISKYAHDNGLKAVLSGVGADELYGGYPSFERIKWIKYLRMLPKPLLARASHIQASNYKRLAYLAYDHPAADYLFLRGFYTPVDIAQILNMSQEQVSNILFGFNPLPPVGKYDGLHASWFETNLYMQNQLLRDTDVMSMSHGLEVRVPFLDEDLGIFTQQISHELRFAGDRPKKILIDSFKTLLPEVVWSRPKMGFTFPLQQWMKNNEYIADESHYQGKFAKAIINDFKQGKGHWSKAYALYQIQKHA</sequence>
<dbReference type="SUPFAM" id="SSF52402">
    <property type="entry name" value="Adenine nucleotide alpha hydrolases-like"/>
    <property type="match status" value="1"/>
</dbReference>
<evidence type="ECO:0000256" key="2">
    <source>
        <dbReference type="ARBA" id="ARBA00005752"/>
    </source>
</evidence>
<evidence type="ECO:0000313" key="12">
    <source>
        <dbReference type="Proteomes" id="UP000297540"/>
    </source>
</evidence>
<dbReference type="GO" id="GO:0006529">
    <property type="term" value="P:asparagine biosynthetic process"/>
    <property type="evidence" value="ECO:0007669"/>
    <property type="project" value="UniProtKB-KW"/>
</dbReference>
<evidence type="ECO:0000313" key="11">
    <source>
        <dbReference type="EMBL" id="TFF40884.1"/>
    </source>
</evidence>
<evidence type="ECO:0000256" key="7">
    <source>
        <dbReference type="ARBA" id="ARBA00048741"/>
    </source>
</evidence>
<dbReference type="EMBL" id="SOZE01000001">
    <property type="protein sequence ID" value="TFF40884.1"/>
    <property type="molecule type" value="Genomic_DNA"/>
</dbReference>
<dbReference type="PANTHER" id="PTHR43284">
    <property type="entry name" value="ASPARAGINE SYNTHETASE (GLUTAMINE-HYDROLYZING)"/>
    <property type="match status" value="1"/>
</dbReference>
<evidence type="ECO:0000259" key="10">
    <source>
        <dbReference type="PROSITE" id="PS51278"/>
    </source>
</evidence>
<dbReference type="InterPro" id="IPR014729">
    <property type="entry name" value="Rossmann-like_a/b/a_fold"/>
</dbReference>
<dbReference type="Proteomes" id="UP000297540">
    <property type="component" value="Unassembled WGS sequence"/>
</dbReference>
<dbReference type="GO" id="GO:0004066">
    <property type="term" value="F:asparagine synthase (glutamine-hydrolyzing) activity"/>
    <property type="evidence" value="ECO:0007669"/>
    <property type="project" value="UniProtKB-EC"/>
</dbReference>
<evidence type="ECO:0000256" key="1">
    <source>
        <dbReference type="ARBA" id="ARBA00005187"/>
    </source>
</evidence>